<protein>
    <recommendedName>
        <fullName evidence="4">Cilia- and flagella-associated protein 36</fullName>
    </recommendedName>
    <alternativeName>
        <fullName evidence="9">Coiled-coil domain-containing protein 104</fullName>
    </alternativeName>
</protein>
<evidence type="ECO:0000256" key="9">
    <source>
        <dbReference type="ARBA" id="ARBA00031593"/>
    </source>
</evidence>
<keyword evidence="7" id="KW-0969">Cilium</keyword>
<dbReference type="InterPro" id="IPR042541">
    <property type="entry name" value="BART_sf"/>
</dbReference>
<evidence type="ECO:0000256" key="3">
    <source>
        <dbReference type="ARBA" id="ARBA00007460"/>
    </source>
</evidence>
<dbReference type="GeneID" id="20084911"/>
<dbReference type="RefSeq" id="XP_008871597.1">
    <property type="nucleotide sequence ID" value="XM_008873375.1"/>
</dbReference>
<organism evidence="11">
    <name type="scientific">Aphanomyces invadans</name>
    <dbReference type="NCBI Taxonomy" id="157072"/>
    <lineage>
        <taxon>Eukaryota</taxon>
        <taxon>Sar</taxon>
        <taxon>Stramenopiles</taxon>
        <taxon>Oomycota</taxon>
        <taxon>Saprolegniomycetes</taxon>
        <taxon>Saprolegniales</taxon>
        <taxon>Verrucalvaceae</taxon>
        <taxon>Aphanomyces</taxon>
    </lineage>
</organism>
<dbReference type="OrthoDB" id="194107at2759"/>
<evidence type="ECO:0000256" key="8">
    <source>
        <dbReference type="ARBA" id="ARBA00023273"/>
    </source>
</evidence>
<comment type="similarity">
    <text evidence="3">Belongs to the CFAP36 family.</text>
</comment>
<dbReference type="AlphaFoldDB" id="A0A024U1R0"/>
<dbReference type="Pfam" id="PF11527">
    <property type="entry name" value="ARL2_Bind_BART"/>
    <property type="match status" value="1"/>
</dbReference>
<name>A0A024U1R0_9STRA</name>
<evidence type="ECO:0000256" key="6">
    <source>
        <dbReference type="ARBA" id="ARBA00023054"/>
    </source>
</evidence>
<sequence length="126" mass="14824">MSILERAAEYCATPAFERVFDEFAAEHAASFEEAAESKTDEVEHKHEYKDLHAEYLALFERHIQGFLDREDVTPKDFYAACEEAMDGKTSYGDYKWFVDRLLASMDYKLFYGLMVNEARTQLRRRK</sequence>
<dbReference type="VEuPathDB" id="FungiDB:H310_07861"/>
<keyword evidence="6" id="KW-0175">Coiled coil</keyword>
<evidence type="ECO:0000256" key="7">
    <source>
        <dbReference type="ARBA" id="ARBA00023069"/>
    </source>
</evidence>
<dbReference type="PANTHER" id="PTHR21532">
    <property type="entry name" value="PHOSPHODIESTERASE HL"/>
    <property type="match status" value="1"/>
</dbReference>
<dbReference type="Gene3D" id="1.20.1520.10">
    <property type="entry name" value="ADP-ribosylation factor-like 2-binding protein, domain"/>
    <property type="match status" value="1"/>
</dbReference>
<feature type="domain" description="BART" evidence="10">
    <location>
        <begin position="2"/>
        <end position="119"/>
    </location>
</feature>
<keyword evidence="5" id="KW-0963">Cytoplasm</keyword>
<gene>
    <name evidence="11" type="ORF">H310_07861</name>
</gene>
<evidence type="ECO:0000259" key="10">
    <source>
        <dbReference type="Pfam" id="PF11527"/>
    </source>
</evidence>
<evidence type="ECO:0000256" key="1">
    <source>
        <dbReference type="ARBA" id="ARBA00004138"/>
    </source>
</evidence>
<dbReference type="InterPro" id="IPR038888">
    <property type="entry name" value="CFAP36"/>
</dbReference>
<evidence type="ECO:0000313" key="11">
    <source>
        <dbReference type="EMBL" id="ETV99821.1"/>
    </source>
</evidence>
<dbReference type="InterPro" id="IPR023379">
    <property type="entry name" value="BART_dom"/>
</dbReference>
<dbReference type="EMBL" id="KI913966">
    <property type="protein sequence ID" value="ETV99821.1"/>
    <property type="molecule type" value="Genomic_DNA"/>
</dbReference>
<evidence type="ECO:0000256" key="4">
    <source>
        <dbReference type="ARBA" id="ARBA00021815"/>
    </source>
</evidence>
<dbReference type="GO" id="GO:0005930">
    <property type="term" value="C:axoneme"/>
    <property type="evidence" value="ECO:0007669"/>
    <property type="project" value="TreeGrafter"/>
</dbReference>
<evidence type="ECO:0000256" key="5">
    <source>
        <dbReference type="ARBA" id="ARBA00022490"/>
    </source>
</evidence>
<accession>A0A024U1R0</accession>
<dbReference type="GO" id="GO:0097546">
    <property type="term" value="C:ciliary base"/>
    <property type="evidence" value="ECO:0007669"/>
    <property type="project" value="TreeGrafter"/>
</dbReference>
<dbReference type="eggNOG" id="ENOG502SBZW">
    <property type="taxonomic scope" value="Eukaryota"/>
</dbReference>
<proteinExistence type="inferred from homology"/>
<evidence type="ECO:0000256" key="2">
    <source>
        <dbReference type="ARBA" id="ARBA00004496"/>
    </source>
</evidence>
<comment type="subcellular location">
    <subcellularLocation>
        <location evidence="1">Cell projection</location>
        <location evidence="1">Cilium</location>
    </subcellularLocation>
    <subcellularLocation>
        <location evidence="2">Cytoplasm</location>
    </subcellularLocation>
</comment>
<dbReference type="PANTHER" id="PTHR21532:SF0">
    <property type="entry name" value="CILIA- AND FLAGELLA-ASSOCIATED PROTEIN 36"/>
    <property type="match status" value="1"/>
</dbReference>
<reference evidence="11" key="1">
    <citation type="submission" date="2013-12" db="EMBL/GenBank/DDBJ databases">
        <title>The Genome Sequence of Aphanomyces invadans NJM9701.</title>
        <authorList>
            <consortium name="The Broad Institute Genomics Platform"/>
            <person name="Russ C."/>
            <person name="Tyler B."/>
            <person name="van West P."/>
            <person name="Dieguez-Uribeondo J."/>
            <person name="Young S.K."/>
            <person name="Zeng Q."/>
            <person name="Gargeya S."/>
            <person name="Fitzgerald M."/>
            <person name="Abouelleil A."/>
            <person name="Alvarado L."/>
            <person name="Chapman S.B."/>
            <person name="Gainer-Dewar J."/>
            <person name="Goldberg J."/>
            <person name="Griggs A."/>
            <person name="Gujja S."/>
            <person name="Hansen M."/>
            <person name="Howarth C."/>
            <person name="Imamovic A."/>
            <person name="Ireland A."/>
            <person name="Larimer J."/>
            <person name="McCowan C."/>
            <person name="Murphy C."/>
            <person name="Pearson M."/>
            <person name="Poon T.W."/>
            <person name="Priest M."/>
            <person name="Roberts A."/>
            <person name="Saif S."/>
            <person name="Shea T."/>
            <person name="Sykes S."/>
            <person name="Wortman J."/>
            <person name="Nusbaum C."/>
            <person name="Birren B."/>
        </authorList>
    </citation>
    <scope>NUCLEOTIDE SEQUENCE [LARGE SCALE GENOMIC DNA]</scope>
    <source>
        <strain evidence="11">NJM9701</strain>
    </source>
</reference>
<keyword evidence="8" id="KW-0966">Cell projection</keyword>